<dbReference type="AlphaFoldDB" id="A0A1Q5TH39"/>
<dbReference type="Gene3D" id="3.30.450.40">
    <property type="match status" value="1"/>
</dbReference>
<dbReference type="SUPFAM" id="SSF55781">
    <property type="entry name" value="GAF domain-like"/>
    <property type="match status" value="1"/>
</dbReference>
<comment type="caution">
    <text evidence="3">The sequence shown here is derived from an EMBL/GenBank/DDBJ whole genome shotgun (WGS) entry which is preliminary data.</text>
</comment>
<dbReference type="Proteomes" id="UP000186955">
    <property type="component" value="Unassembled WGS sequence"/>
</dbReference>
<accession>A0A1Q5TH39</accession>
<dbReference type="OrthoDB" id="15735at2759"/>
<evidence type="ECO:0000256" key="1">
    <source>
        <dbReference type="ARBA" id="ARBA00038454"/>
    </source>
</evidence>
<evidence type="ECO:0000313" key="4">
    <source>
        <dbReference type="Proteomes" id="UP000186955"/>
    </source>
</evidence>
<dbReference type="GO" id="GO:0005829">
    <property type="term" value="C:cytosol"/>
    <property type="evidence" value="ECO:0007669"/>
    <property type="project" value="TreeGrafter"/>
</dbReference>
<dbReference type="GO" id="GO:0033745">
    <property type="term" value="F:L-methionine-(R)-S-oxide reductase activity"/>
    <property type="evidence" value="ECO:0007669"/>
    <property type="project" value="TreeGrafter"/>
</dbReference>
<dbReference type="Pfam" id="PF13185">
    <property type="entry name" value="GAF_2"/>
    <property type="match status" value="1"/>
</dbReference>
<evidence type="ECO:0000259" key="2">
    <source>
        <dbReference type="Pfam" id="PF13185"/>
    </source>
</evidence>
<protein>
    <submittedName>
        <fullName evidence="3">Free methionine-R-sulfoxide reductase</fullName>
    </submittedName>
</protein>
<dbReference type="InterPro" id="IPR051330">
    <property type="entry name" value="Phosphatase_reg/MetRdx"/>
</dbReference>
<dbReference type="PROSITE" id="PS01320">
    <property type="entry name" value="UPF0067"/>
    <property type="match status" value="1"/>
</dbReference>
<gene>
    <name evidence="3" type="ORF">PENSUB_8367</name>
</gene>
<dbReference type="InterPro" id="IPR000614">
    <property type="entry name" value="FRMsr_CS"/>
</dbReference>
<comment type="similarity">
    <text evidence="1">Belongs to the free Met sulfoxide reductase family.</text>
</comment>
<evidence type="ECO:0000313" key="3">
    <source>
        <dbReference type="EMBL" id="OKO99522.1"/>
    </source>
</evidence>
<organism evidence="3 4">
    <name type="scientific">Penicillium subrubescens</name>
    <dbReference type="NCBI Taxonomy" id="1316194"/>
    <lineage>
        <taxon>Eukaryota</taxon>
        <taxon>Fungi</taxon>
        <taxon>Dikarya</taxon>
        <taxon>Ascomycota</taxon>
        <taxon>Pezizomycotina</taxon>
        <taxon>Eurotiomycetes</taxon>
        <taxon>Eurotiomycetidae</taxon>
        <taxon>Eurotiales</taxon>
        <taxon>Aspergillaceae</taxon>
        <taxon>Penicillium</taxon>
    </lineage>
</organism>
<proteinExistence type="inferred from homology"/>
<dbReference type="PANTHER" id="PTHR21021">
    <property type="entry name" value="GAF/PUTATIVE CYTOSKELETAL PROTEIN"/>
    <property type="match status" value="1"/>
</dbReference>
<dbReference type="InterPro" id="IPR029016">
    <property type="entry name" value="GAF-like_dom_sf"/>
</dbReference>
<dbReference type="EMBL" id="MNBE01000656">
    <property type="protein sequence ID" value="OKO99522.1"/>
    <property type="molecule type" value="Genomic_DNA"/>
</dbReference>
<feature type="domain" description="GAF" evidence="2">
    <location>
        <begin position="134"/>
        <end position="232"/>
    </location>
</feature>
<keyword evidence="4" id="KW-1185">Reference proteome</keyword>
<name>A0A1Q5TH39_9EURO</name>
<reference evidence="3 4" key="1">
    <citation type="submission" date="2016-10" db="EMBL/GenBank/DDBJ databases">
        <title>Genome sequence of the ascomycete fungus Penicillium subrubescens.</title>
        <authorList>
            <person name="De Vries R.P."/>
            <person name="Peng M."/>
            <person name="Dilokpimol A."/>
            <person name="Hilden K."/>
            <person name="Makela M.R."/>
            <person name="Grigoriev I."/>
            <person name="Riley R."/>
            <person name="Granchi Z."/>
        </authorList>
    </citation>
    <scope>NUCLEOTIDE SEQUENCE [LARGE SCALE GENOMIC DNA]</scope>
    <source>
        <strain evidence="3 4">CBS 132785</strain>
    </source>
</reference>
<dbReference type="PANTHER" id="PTHR21021:SF15">
    <property type="entry name" value="FREE METHIONINE-R-SULFOXIDE REDUCTASE"/>
    <property type="match status" value="1"/>
</dbReference>
<sequence length="237" mass="25501">MPHADSSYFYGQTKEEVYSQLLDQAKGLLDGQRNWVSTFTSTSRDHLDALELRLATLSSEQQGTDSSASNLSNISSLLWHAYAALPSPSSAVNWAGFYIRDDKFPALASPISSPPLPGAPGLGGVTISTTYASHEDQILLLGPFHGKPACQQIRFGKGVCGTAAASQKTVIVPDVLQFPGHIACDADSRSEIVVPIIIRGETVAIIDIDCTLPSGFDEEDQKYLEKLADLLAESCDW</sequence>
<dbReference type="InterPro" id="IPR003018">
    <property type="entry name" value="GAF"/>
</dbReference>